<dbReference type="Gene3D" id="3.30.420.10">
    <property type="entry name" value="Ribonuclease H-like superfamily/Ribonuclease H"/>
    <property type="match status" value="1"/>
</dbReference>
<dbReference type="InterPro" id="IPR036397">
    <property type="entry name" value="RNaseH_sf"/>
</dbReference>
<dbReference type="InterPro" id="IPR050900">
    <property type="entry name" value="Transposase_IS3/IS150/IS904"/>
</dbReference>
<sequence length="293" mass="34552">MVSAIIELRETGQYMLKELLEAAGIAKSVFKYWNDRLSKAQGKDTEIVQQIREIVSQSRGRYGYRRVCLALKQRGWVVNHKKVLRLMRQYQLLCVKFKHRNRQYQSYKGKVGKIAGNKLTRRFNTDRPYQKVLTDVTQFNISATGEKLYLSPFMDVYSGEILSYTIDRSPTLDIALAPLEALVQRRPVLDYRMTVHSDQGWHYQHKRWVTYLEKHKIFQSMSRKGNCLDNAPMENFFGLLKQEMFYGQAFATYTELEAAIHQYIDFYNNDRIKTKLKGMSPVNYRRHTFEDIA</sequence>
<evidence type="ECO:0000313" key="4">
    <source>
        <dbReference type="Proteomes" id="UP001595637"/>
    </source>
</evidence>
<comment type="caution">
    <text evidence="3">The sequence shown here is derived from an EMBL/GenBank/DDBJ whole genome shotgun (WGS) entry which is preliminary data.</text>
</comment>
<keyword evidence="4" id="KW-1185">Reference proteome</keyword>
<evidence type="ECO:0000313" key="3">
    <source>
        <dbReference type="EMBL" id="MFC3389203.1"/>
    </source>
</evidence>
<feature type="domain" description="Integrase catalytic" evidence="2">
    <location>
        <begin position="124"/>
        <end position="289"/>
    </location>
</feature>
<comment type="function">
    <text evidence="1">Involved in the transposition of the insertion sequence.</text>
</comment>
<dbReference type="Pfam" id="PF00665">
    <property type="entry name" value="rve"/>
    <property type="match status" value="1"/>
</dbReference>
<dbReference type="RefSeq" id="WP_380657124.1">
    <property type="nucleotide sequence ID" value="NZ_JBHRVQ010000001.1"/>
</dbReference>
<protein>
    <submittedName>
        <fullName evidence="3">IS3 family transposase</fullName>
    </submittedName>
</protein>
<accession>A0ABV7N9P8</accession>
<dbReference type="NCBIfam" id="NF033516">
    <property type="entry name" value="transpos_IS3"/>
    <property type="match status" value="1"/>
</dbReference>
<dbReference type="InterPro" id="IPR012337">
    <property type="entry name" value="RNaseH-like_sf"/>
</dbReference>
<evidence type="ECO:0000259" key="2">
    <source>
        <dbReference type="PROSITE" id="PS50994"/>
    </source>
</evidence>
<gene>
    <name evidence="3" type="ORF">ACFOEO_11500</name>
</gene>
<dbReference type="Pfam" id="PF13333">
    <property type="entry name" value="rve_2"/>
    <property type="match status" value="1"/>
</dbReference>
<organism evidence="3 4">
    <name type="scientific">Salinicoccus sesuvii</name>
    <dbReference type="NCBI Taxonomy" id="868281"/>
    <lineage>
        <taxon>Bacteria</taxon>
        <taxon>Bacillati</taxon>
        <taxon>Bacillota</taxon>
        <taxon>Bacilli</taxon>
        <taxon>Bacillales</taxon>
        <taxon>Staphylococcaceae</taxon>
        <taxon>Salinicoccus</taxon>
    </lineage>
</organism>
<dbReference type="Pfam" id="PF13276">
    <property type="entry name" value="HTH_21"/>
    <property type="match status" value="1"/>
</dbReference>
<proteinExistence type="predicted"/>
<dbReference type="PROSITE" id="PS50994">
    <property type="entry name" value="INTEGRASE"/>
    <property type="match status" value="1"/>
</dbReference>
<evidence type="ECO:0000256" key="1">
    <source>
        <dbReference type="ARBA" id="ARBA00002286"/>
    </source>
</evidence>
<dbReference type="PANTHER" id="PTHR46889:SF4">
    <property type="entry name" value="TRANSPOSASE INSO FOR INSERTION SEQUENCE ELEMENT IS911B-RELATED"/>
    <property type="match status" value="1"/>
</dbReference>
<dbReference type="SUPFAM" id="SSF53098">
    <property type="entry name" value="Ribonuclease H-like"/>
    <property type="match status" value="1"/>
</dbReference>
<dbReference type="InterPro" id="IPR001584">
    <property type="entry name" value="Integrase_cat-core"/>
</dbReference>
<dbReference type="Proteomes" id="UP001595637">
    <property type="component" value="Unassembled WGS sequence"/>
</dbReference>
<dbReference type="EMBL" id="JBHRVQ010000001">
    <property type="protein sequence ID" value="MFC3389203.1"/>
    <property type="molecule type" value="Genomic_DNA"/>
</dbReference>
<dbReference type="PANTHER" id="PTHR46889">
    <property type="entry name" value="TRANSPOSASE INSF FOR INSERTION SEQUENCE IS3B-RELATED"/>
    <property type="match status" value="1"/>
</dbReference>
<name>A0ABV7N9P8_9STAP</name>
<dbReference type="InterPro" id="IPR025948">
    <property type="entry name" value="HTH-like_dom"/>
</dbReference>
<dbReference type="InterPro" id="IPR048020">
    <property type="entry name" value="Transpos_IS3"/>
</dbReference>
<reference evidence="4" key="1">
    <citation type="journal article" date="2019" name="Int. J. Syst. Evol. Microbiol.">
        <title>The Global Catalogue of Microorganisms (GCM) 10K type strain sequencing project: providing services to taxonomists for standard genome sequencing and annotation.</title>
        <authorList>
            <consortium name="The Broad Institute Genomics Platform"/>
            <consortium name="The Broad Institute Genome Sequencing Center for Infectious Disease"/>
            <person name="Wu L."/>
            <person name="Ma J."/>
        </authorList>
    </citation>
    <scope>NUCLEOTIDE SEQUENCE [LARGE SCALE GENOMIC DNA]</scope>
    <source>
        <strain evidence="4">CCM 7756</strain>
    </source>
</reference>